<name>I4AGK0_BERLS</name>
<organism evidence="2 3">
    <name type="scientific">Bernardetia litoralis (strain ATCC 23117 / DSM 6794 / NBRC 15988 / NCIMB 1366 / Fx l1 / Sio-4)</name>
    <name type="common">Flexibacter litoralis</name>
    <dbReference type="NCBI Taxonomy" id="880071"/>
    <lineage>
        <taxon>Bacteria</taxon>
        <taxon>Pseudomonadati</taxon>
        <taxon>Bacteroidota</taxon>
        <taxon>Cytophagia</taxon>
        <taxon>Cytophagales</taxon>
        <taxon>Bernardetiaceae</taxon>
        <taxon>Bernardetia</taxon>
    </lineage>
</organism>
<dbReference type="RefSeq" id="WP_014796544.1">
    <property type="nucleotide sequence ID" value="NC_018018.1"/>
</dbReference>
<protein>
    <recommendedName>
        <fullName evidence="4">SGNH/GDSL hydrolase family protein</fullName>
    </recommendedName>
</protein>
<dbReference type="Proteomes" id="UP000006054">
    <property type="component" value="Chromosome"/>
</dbReference>
<dbReference type="Gene3D" id="3.40.50.1110">
    <property type="entry name" value="SGNH hydrolase"/>
    <property type="match status" value="1"/>
</dbReference>
<accession>I4AGK0</accession>
<dbReference type="OrthoDB" id="980982at2"/>
<feature type="transmembrane region" description="Helical" evidence="1">
    <location>
        <begin position="42"/>
        <end position="61"/>
    </location>
</feature>
<dbReference type="KEGG" id="fli:Fleli_0621"/>
<keyword evidence="1" id="KW-1133">Transmembrane helix</keyword>
<keyword evidence="1" id="KW-0812">Transmembrane</keyword>
<evidence type="ECO:0000313" key="3">
    <source>
        <dbReference type="Proteomes" id="UP000006054"/>
    </source>
</evidence>
<evidence type="ECO:0008006" key="4">
    <source>
        <dbReference type="Google" id="ProtNLM"/>
    </source>
</evidence>
<evidence type="ECO:0000256" key="1">
    <source>
        <dbReference type="SAM" id="Phobius"/>
    </source>
</evidence>
<keyword evidence="3" id="KW-1185">Reference proteome</keyword>
<dbReference type="GO" id="GO:0016788">
    <property type="term" value="F:hydrolase activity, acting on ester bonds"/>
    <property type="evidence" value="ECO:0007669"/>
    <property type="project" value="UniProtKB-ARBA"/>
</dbReference>
<evidence type="ECO:0000313" key="2">
    <source>
        <dbReference type="EMBL" id="AFM03085.1"/>
    </source>
</evidence>
<feature type="transmembrane region" description="Helical" evidence="1">
    <location>
        <begin position="6"/>
        <end position="30"/>
    </location>
</feature>
<dbReference type="HOGENOM" id="CLU_675694_0_0_10"/>
<dbReference type="AlphaFoldDB" id="I4AGK0"/>
<feature type="transmembrane region" description="Helical" evidence="1">
    <location>
        <begin position="85"/>
        <end position="107"/>
    </location>
</feature>
<dbReference type="InterPro" id="IPR036514">
    <property type="entry name" value="SGNH_hydro_sf"/>
</dbReference>
<keyword evidence="1" id="KW-0472">Membrane</keyword>
<sequence precursor="true">MMFKKIFPSLFFFFLSIFIWAIQYGFDLIIGDADGKIKVWDIYVFIGFIQIFLMLCALLWIPEVLRRFRGNFSATYEELLKRNSVSVLICFILFFFMCIDLIGSIFFNEREIERVHTASYYRTQHPCFHHGLVHNMASEAFWGDIKYPLYTNSFAFRDSAAFEAKQNLDKKQIVFIGDSFTEGVGVAYENTFFGRMRKEFSNNTEIELWNAGCVSYSPLIYYNKIKYYTEVENLKIDYLWVFIDATDVQDELNYKDFRPNCNQKYLPKAGMADSYRYKMIEDNSLFDIYKNHSLFVRLISNTYINFFTDLSADKKMYYYNNRFAWLDNEEIYQEWGKEGVKLAQNNMQSLVELCKEKNIKLAIVVYPWPIMLNNYDKLSSFIRLFMNFDYIFVVNLLILFQIVLVFA</sequence>
<proteinExistence type="predicted"/>
<feature type="transmembrane region" description="Helical" evidence="1">
    <location>
        <begin position="384"/>
        <end position="406"/>
    </location>
</feature>
<dbReference type="SUPFAM" id="SSF52266">
    <property type="entry name" value="SGNH hydrolase"/>
    <property type="match status" value="1"/>
</dbReference>
<dbReference type="EMBL" id="CP003345">
    <property type="protein sequence ID" value="AFM03085.1"/>
    <property type="molecule type" value="Genomic_DNA"/>
</dbReference>
<reference evidence="3" key="1">
    <citation type="submission" date="2012-06" db="EMBL/GenBank/DDBJ databases">
        <title>The complete genome of Flexibacter litoralis DSM 6794.</title>
        <authorList>
            <person name="Lucas S."/>
            <person name="Copeland A."/>
            <person name="Lapidus A."/>
            <person name="Glavina del Rio T."/>
            <person name="Dalin E."/>
            <person name="Tice H."/>
            <person name="Bruce D."/>
            <person name="Goodwin L."/>
            <person name="Pitluck S."/>
            <person name="Peters L."/>
            <person name="Ovchinnikova G."/>
            <person name="Lu M."/>
            <person name="Kyrpides N."/>
            <person name="Mavromatis K."/>
            <person name="Ivanova N."/>
            <person name="Brettin T."/>
            <person name="Detter J.C."/>
            <person name="Han C."/>
            <person name="Larimer F."/>
            <person name="Land M."/>
            <person name="Hauser L."/>
            <person name="Markowitz V."/>
            <person name="Cheng J.-F."/>
            <person name="Hugenholtz P."/>
            <person name="Woyke T."/>
            <person name="Wu D."/>
            <person name="Spring S."/>
            <person name="Lang E."/>
            <person name="Kopitz M."/>
            <person name="Brambilla E."/>
            <person name="Klenk H.-P."/>
            <person name="Eisen J.A."/>
        </authorList>
    </citation>
    <scope>NUCLEOTIDE SEQUENCE [LARGE SCALE GENOMIC DNA]</scope>
    <source>
        <strain evidence="3">ATCC 23117 / DSM 6794 / NBRC 15988 / NCIMB 1366 / Sio-4</strain>
    </source>
</reference>
<gene>
    <name evidence="2" type="ordered locus">Fleli_0621</name>
</gene>
<dbReference type="eggNOG" id="COG2755">
    <property type="taxonomic scope" value="Bacteria"/>
</dbReference>